<dbReference type="InterPro" id="IPR029063">
    <property type="entry name" value="SAM-dependent_MTases_sf"/>
</dbReference>
<comment type="function">
    <text evidence="4">Methylates the class 1 translation termination release factors RF1/PrfA and RF2/PrfB on the glutamine residue of the universally conserved GGQ motif.</text>
</comment>
<feature type="binding site" evidence="4">
    <location>
        <begin position="188"/>
        <end position="191"/>
    </location>
    <ligand>
        <name>substrate</name>
    </ligand>
</feature>
<dbReference type="Gene3D" id="1.10.8.10">
    <property type="entry name" value="DNA helicase RuvA subunit, C-terminal domain"/>
    <property type="match status" value="1"/>
</dbReference>
<dbReference type="InterPro" id="IPR004556">
    <property type="entry name" value="HemK-like"/>
</dbReference>
<dbReference type="EMBL" id="LT906441">
    <property type="protein sequence ID" value="SNV36769.1"/>
    <property type="molecule type" value="Genomic_DNA"/>
</dbReference>
<dbReference type="InterPro" id="IPR002052">
    <property type="entry name" value="DNA_methylase_N6_adenine_CS"/>
</dbReference>
<evidence type="ECO:0000313" key="8">
    <source>
        <dbReference type="Proteomes" id="UP000215332"/>
    </source>
</evidence>
<dbReference type="PROSITE" id="PS00092">
    <property type="entry name" value="N6_MTASE"/>
    <property type="match status" value="1"/>
</dbReference>
<evidence type="ECO:0000259" key="5">
    <source>
        <dbReference type="Pfam" id="PF13649"/>
    </source>
</evidence>
<accession>A0A239WRA5</accession>
<sequence>MNPHSPSRMLAMATRKLNLAGCPAPVADARLMLCAVLDVSPQRLVLAGDATEEQAETFEQMIERRSCGEPVQYIVGHCWFRGRRLAVGPGVLIPRQETELVAGAAIDEARALAVQGQCPVVVDLCTGSGAIARSVAAEVPAARVHAVDNSPEALVWARRNLFGSGVQLFEGDARCVPDVSDVDVVVTNPPYIPLSRATHMPSDVLDHEPHHALFAGDRGLDLITPLVSRMARIVRPGGLVVMEHDDSHAAAVLALFGAGPWREVVDHDDLAGRPRYVTARRDQFTVGARQ</sequence>
<dbReference type="Pfam" id="PF17827">
    <property type="entry name" value="PrmC_N"/>
    <property type="match status" value="1"/>
</dbReference>
<dbReference type="RefSeq" id="WP_021103420.1">
    <property type="nucleotide sequence ID" value="NZ_LT906441.1"/>
</dbReference>
<feature type="binding site" evidence="4">
    <location>
        <position position="148"/>
    </location>
    <ligand>
        <name>S-adenosyl-L-methionine</name>
        <dbReference type="ChEBI" id="CHEBI:59789"/>
    </ligand>
</feature>
<evidence type="ECO:0000259" key="6">
    <source>
        <dbReference type="Pfam" id="PF17827"/>
    </source>
</evidence>
<feature type="domain" description="Release factor glutamine methyltransferase N-terminal" evidence="6">
    <location>
        <begin position="9"/>
        <end position="76"/>
    </location>
</feature>
<dbReference type="EC" id="2.1.1.297" evidence="4"/>
<reference evidence="7 8" key="1">
    <citation type="submission" date="2017-06" db="EMBL/GenBank/DDBJ databases">
        <authorList>
            <consortium name="Pathogen Informatics"/>
        </authorList>
    </citation>
    <scope>NUCLEOTIDE SEQUENCE [LARGE SCALE GENOMIC DNA]</scope>
    <source>
        <strain evidence="7 8">NCTC11865</strain>
    </source>
</reference>
<keyword evidence="1 4" id="KW-0489">Methyltransferase</keyword>
<dbReference type="CDD" id="cd02440">
    <property type="entry name" value="AdoMet_MTases"/>
    <property type="match status" value="1"/>
</dbReference>
<name>A0A239WRA5_9ACTN</name>
<proteinExistence type="inferred from homology"/>
<evidence type="ECO:0000313" key="7">
    <source>
        <dbReference type="EMBL" id="SNV36769.1"/>
    </source>
</evidence>
<dbReference type="InterPro" id="IPR041698">
    <property type="entry name" value="Methyltransf_25"/>
</dbReference>
<keyword evidence="2 4" id="KW-0808">Transferase</keyword>
<protein>
    <recommendedName>
        <fullName evidence="4">Release factor glutamine methyltransferase</fullName>
        <shortName evidence="4">RF MTase</shortName>
        <ecNumber evidence="4">2.1.1.297</ecNumber>
    </recommendedName>
    <alternativeName>
        <fullName evidence="4">N5-glutamine methyltransferase PrmC</fullName>
    </alternativeName>
    <alternativeName>
        <fullName evidence="4">Protein-(glutamine-N5) MTase PrmC</fullName>
    </alternativeName>
    <alternativeName>
        <fullName evidence="4">Protein-glutamine N-methyltransferase PrmC</fullName>
    </alternativeName>
</protein>
<feature type="domain" description="Methyltransferase" evidence="5">
    <location>
        <begin position="121"/>
        <end position="187"/>
    </location>
</feature>
<dbReference type="GO" id="GO:0032259">
    <property type="term" value="P:methylation"/>
    <property type="evidence" value="ECO:0007669"/>
    <property type="project" value="UniProtKB-KW"/>
</dbReference>
<dbReference type="AlphaFoldDB" id="A0A239WRA5"/>
<dbReference type="Gene3D" id="3.40.50.150">
    <property type="entry name" value="Vaccinia Virus protein VP39"/>
    <property type="match status" value="1"/>
</dbReference>
<keyword evidence="3 4" id="KW-0949">S-adenosyl-L-methionine</keyword>
<comment type="catalytic activity">
    <reaction evidence="4">
        <text>L-glutaminyl-[peptide chain release factor] + S-adenosyl-L-methionine = N(5)-methyl-L-glutaminyl-[peptide chain release factor] + S-adenosyl-L-homocysteine + H(+)</text>
        <dbReference type="Rhea" id="RHEA:42896"/>
        <dbReference type="Rhea" id="RHEA-COMP:10271"/>
        <dbReference type="Rhea" id="RHEA-COMP:10272"/>
        <dbReference type="ChEBI" id="CHEBI:15378"/>
        <dbReference type="ChEBI" id="CHEBI:30011"/>
        <dbReference type="ChEBI" id="CHEBI:57856"/>
        <dbReference type="ChEBI" id="CHEBI:59789"/>
        <dbReference type="ChEBI" id="CHEBI:61891"/>
        <dbReference type="EC" id="2.1.1.297"/>
    </reaction>
</comment>
<feature type="binding site" evidence="4">
    <location>
        <position position="188"/>
    </location>
    <ligand>
        <name>S-adenosyl-L-methionine</name>
        <dbReference type="ChEBI" id="CHEBI:59789"/>
    </ligand>
</feature>
<dbReference type="InterPro" id="IPR050320">
    <property type="entry name" value="N5-glutamine_MTase"/>
</dbReference>
<dbReference type="GO" id="GO:0003676">
    <property type="term" value="F:nucleic acid binding"/>
    <property type="evidence" value="ECO:0007669"/>
    <property type="project" value="InterPro"/>
</dbReference>
<dbReference type="PANTHER" id="PTHR18895:SF74">
    <property type="entry name" value="MTRF1L RELEASE FACTOR GLUTAMINE METHYLTRANSFERASE"/>
    <property type="match status" value="1"/>
</dbReference>
<dbReference type="KEGG" id="cgrn:4412665_01406"/>
<evidence type="ECO:0000256" key="3">
    <source>
        <dbReference type="ARBA" id="ARBA00022691"/>
    </source>
</evidence>
<evidence type="ECO:0000256" key="4">
    <source>
        <dbReference type="HAMAP-Rule" id="MF_02126"/>
    </source>
</evidence>
<dbReference type="NCBIfam" id="TIGR03534">
    <property type="entry name" value="RF_mod_PrmC"/>
    <property type="match status" value="1"/>
</dbReference>
<evidence type="ECO:0000256" key="2">
    <source>
        <dbReference type="ARBA" id="ARBA00022679"/>
    </source>
</evidence>
<dbReference type="HAMAP" id="MF_02126">
    <property type="entry name" value="RF_methyltr_PrmC"/>
    <property type="match status" value="1"/>
</dbReference>
<comment type="similarity">
    <text evidence="4">Belongs to the protein N5-glutamine methyltransferase family. PrmC subfamily.</text>
</comment>
<dbReference type="PANTHER" id="PTHR18895">
    <property type="entry name" value="HEMK METHYLTRANSFERASE"/>
    <property type="match status" value="1"/>
</dbReference>
<organism evidence="7 8">
    <name type="scientific">Cutibacterium granulosum</name>
    <dbReference type="NCBI Taxonomy" id="33011"/>
    <lineage>
        <taxon>Bacteria</taxon>
        <taxon>Bacillati</taxon>
        <taxon>Actinomycetota</taxon>
        <taxon>Actinomycetes</taxon>
        <taxon>Propionibacteriales</taxon>
        <taxon>Propionibacteriaceae</taxon>
        <taxon>Cutibacterium</taxon>
    </lineage>
</organism>
<dbReference type="SUPFAM" id="SSF53335">
    <property type="entry name" value="S-adenosyl-L-methionine-dependent methyltransferases"/>
    <property type="match status" value="1"/>
</dbReference>
<dbReference type="InterPro" id="IPR019874">
    <property type="entry name" value="RF_methyltr_PrmC"/>
</dbReference>
<comment type="caution">
    <text evidence="4">Lacks conserved residue(s) required for the propagation of feature annotation.</text>
</comment>
<dbReference type="InterPro" id="IPR040758">
    <property type="entry name" value="PrmC_N"/>
</dbReference>
<evidence type="ECO:0000256" key="1">
    <source>
        <dbReference type="ARBA" id="ARBA00022603"/>
    </source>
</evidence>
<gene>
    <name evidence="4 7" type="primary">prmC</name>
    <name evidence="7" type="ORF">SAMEA4412665_01406</name>
</gene>
<dbReference type="GO" id="GO:0102559">
    <property type="term" value="F:peptide chain release factor N(5)-glutamine methyltransferase activity"/>
    <property type="evidence" value="ECO:0007669"/>
    <property type="project" value="UniProtKB-EC"/>
</dbReference>
<dbReference type="Proteomes" id="UP000215332">
    <property type="component" value="Chromosome 1"/>
</dbReference>
<dbReference type="NCBIfam" id="TIGR00536">
    <property type="entry name" value="hemK_fam"/>
    <property type="match status" value="1"/>
</dbReference>
<dbReference type="eggNOG" id="COG2890">
    <property type="taxonomic scope" value="Bacteria"/>
</dbReference>
<dbReference type="Pfam" id="PF13649">
    <property type="entry name" value="Methyltransf_25"/>
    <property type="match status" value="1"/>
</dbReference>